<dbReference type="HOGENOM" id="CLU_617523_0_0_1"/>
<dbReference type="RefSeq" id="XP_002289992.1">
    <property type="nucleotide sequence ID" value="XM_002289956.1"/>
</dbReference>
<dbReference type="AlphaFoldDB" id="B8C0J4"/>
<dbReference type="Proteomes" id="UP000001449">
    <property type="component" value="Chromosome 4"/>
</dbReference>
<evidence type="ECO:0000313" key="1">
    <source>
        <dbReference type="EMBL" id="EED93529.1"/>
    </source>
</evidence>
<evidence type="ECO:0000313" key="2">
    <source>
        <dbReference type="Proteomes" id="UP000001449"/>
    </source>
</evidence>
<dbReference type="PaxDb" id="35128-Thaps4873"/>
<proteinExistence type="predicted"/>
<name>B8C0J4_THAPS</name>
<dbReference type="InParanoid" id="B8C0J4"/>
<accession>B8C0J4</accession>
<dbReference type="EMBL" id="CM000641">
    <property type="protein sequence ID" value="EED93529.1"/>
    <property type="molecule type" value="Genomic_DNA"/>
</dbReference>
<reference evidence="1 2" key="2">
    <citation type="journal article" date="2008" name="Nature">
        <title>The Phaeodactylum genome reveals the evolutionary history of diatom genomes.</title>
        <authorList>
            <person name="Bowler C."/>
            <person name="Allen A.E."/>
            <person name="Badger J.H."/>
            <person name="Grimwood J."/>
            <person name="Jabbari K."/>
            <person name="Kuo A."/>
            <person name="Maheswari U."/>
            <person name="Martens C."/>
            <person name="Maumus F."/>
            <person name="Otillar R.P."/>
            <person name="Rayko E."/>
            <person name="Salamov A."/>
            <person name="Vandepoele K."/>
            <person name="Beszteri B."/>
            <person name="Gruber A."/>
            <person name="Heijde M."/>
            <person name="Katinka M."/>
            <person name="Mock T."/>
            <person name="Valentin K."/>
            <person name="Verret F."/>
            <person name="Berges J.A."/>
            <person name="Brownlee C."/>
            <person name="Cadoret J.P."/>
            <person name="Chiovitti A."/>
            <person name="Choi C.J."/>
            <person name="Coesel S."/>
            <person name="De Martino A."/>
            <person name="Detter J.C."/>
            <person name="Durkin C."/>
            <person name="Falciatore A."/>
            <person name="Fournet J."/>
            <person name="Haruta M."/>
            <person name="Huysman M.J."/>
            <person name="Jenkins B.D."/>
            <person name="Jiroutova K."/>
            <person name="Jorgensen R.E."/>
            <person name="Joubert Y."/>
            <person name="Kaplan A."/>
            <person name="Kroger N."/>
            <person name="Kroth P.G."/>
            <person name="La Roche J."/>
            <person name="Lindquist E."/>
            <person name="Lommer M."/>
            <person name="Martin-Jezequel V."/>
            <person name="Lopez P.J."/>
            <person name="Lucas S."/>
            <person name="Mangogna M."/>
            <person name="McGinnis K."/>
            <person name="Medlin L.K."/>
            <person name="Montsant A."/>
            <person name="Oudot-Le Secq M.P."/>
            <person name="Napoli C."/>
            <person name="Obornik M."/>
            <person name="Parker M.S."/>
            <person name="Petit J.L."/>
            <person name="Porcel B.M."/>
            <person name="Poulsen N."/>
            <person name="Robison M."/>
            <person name="Rychlewski L."/>
            <person name="Rynearson T.A."/>
            <person name="Schmutz J."/>
            <person name="Shapiro H."/>
            <person name="Siaut M."/>
            <person name="Stanley M."/>
            <person name="Sussman M.R."/>
            <person name="Taylor A.R."/>
            <person name="Vardi A."/>
            <person name="von Dassow P."/>
            <person name="Vyverman W."/>
            <person name="Willis A."/>
            <person name="Wyrwicz L.S."/>
            <person name="Rokhsar D.S."/>
            <person name="Weissenbach J."/>
            <person name="Armbrust E.V."/>
            <person name="Green B.R."/>
            <person name="Van de Peer Y."/>
            <person name="Grigoriev I.V."/>
        </authorList>
    </citation>
    <scope>NUCLEOTIDE SEQUENCE [LARGE SCALE GENOMIC DNA]</scope>
    <source>
        <strain evidence="1 2">CCMP1335</strain>
    </source>
</reference>
<organism evidence="1 2">
    <name type="scientific">Thalassiosira pseudonana</name>
    <name type="common">Marine diatom</name>
    <name type="synonym">Cyclotella nana</name>
    <dbReference type="NCBI Taxonomy" id="35128"/>
    <lineage>
        <taxon>Eukaryota</taxon>
        <taxon>Sar</taxon>
        <taxon>Stramenopiles</taxon>
        <taxon>Ochrophyta</taxon>
        <taxon>Bacillariophyta</taxon>
        <taxon>Coscinodiscophyceae</taxon>
        <taxon>Thalassiosirophycidae</taxon>
        <taxon>Thalassiosirales</taxon>
        <taxon>Thalassiosiraceae</taxon>
        <taxon>Thalassiosira</taxon>
    </lineage>
</organism>
<dbReference type="GeneID" id="7452235"/>
<protein>
    <submittedName>
        <fullName evidence="1">Uncharacterized protein</fullName>
    </submittedName>
</protein>
<gene>
    <name evidence="1" type="ORF">THAPSDRAFT_4873</name>
</gene>
<sequence>MPRYGSSMMANPAFCAFPYRLEKFLNGMLLPPAVLKLIRDSASGSSVRVEDEFRLVEVINLGEEGTYSGYSEAIVRNRMYPPLMNGPSVTGYGGGPPDLVIHAYSIDDYGRDTTNIDSFYNAVSNHFVEVKEGCTAEDRKPPPVVIRAILESDVVSQLQSSLSTMTSILGDAVDDVEEGELSIPVIESAKGDKLDEGGAFGMAGHVATSWALAFDLAYASLNHCVSIAGKANDSLPQHPIIHKQTPTNDHQQMQQQISKCDNGIDPPCIFSFLAGSKGNAARPSFILSTIMPFVVENTGWQPGSDMTAGFARKTGLVGTGTGAAMTLLFRNVTRPVRRLDIMTLRSTSDTWREGAARFVLVTGGDFSHGDEAAEASAETAREVTFEISAELIADTSSGEEQHITYHFGLDIDEESVAELGSDVLLRMILSKGRKFKVLGIMLCE</sequence>
<reference evidence="1 2" key="1">
    <citation type="journal article" date="2004" name="Science">
        <title>The genome of the diatom Thalassiosira pseudonana: ecology, evolution, and metabolism.</title>
        <authorList>
            <person name="Armbrust E.V."/>
            <person name="Berges J.A."/>
            <person name="Bowler C."/>
            <person name="Green B.R."/>
            <person name="Martinez D."/>
            <person name="Putnam N.H."/>
            <person name="Zhou S."/>
            <person name="Allen A.E."/>
            <person name="Apt K.E."/>
            <person name="Bechner M."/>
            <person name="Brzezinski M.A."/>
            <person name="Chaal B.K."/>
            <person name="Chiovitti A."/>
            <person name="Davis A.K."/>
            <person name="Demarest M.S."/>
            <person name="Detter J.C."/>
            <person name="Glavina T."/>
            <person name="Goodstein D."/>
            <person name="Hadi M.Z."/>
            <person name="Hellsten U."/>
            <person name="Hildebrand M."/>
            <person name="Jenkins B.D."/>
            <person name="Jurka J."/>
            <person name="Kapitonov V.V."/>
            <person name="Kroger N."/>
            <person name="Lau W.W."/>
            <person name="Lane T.W."/>
            <person name="Larimer F.W."/>
            <person name="Lippmeier J.C."/>
            <person name="Lucas S."/>
            <person name="Medina M."/>
            <person name="Montsant A."/>
            <person name="Obornik M."/>
            <person name="Parker M.S."/>
            <person name="Palenik B."/>
            <person name="Pazour G.J."/>
            <person name="Richardson P.M."/>
            <person name="Rynearson T.A."/>
            <person name="Saito M.A."/>
            <person name="Schwartz D.C."/>
            <person name="Thamatrakoln K."/>
            <person name="Valentin K."/>
            <person name="Vardi A."/>
            <person name="Wilkerson F.P."/>
            <person name="Rokhsar D.S."/>
        </authorList>
    </citation>
    <scope>NUCLEOTIDE SEQUENCE [LARGE SCALE GENOMIC DNA]</scope>
    <source>
        <strain evidence="1 2">CCMP1335</strain>
    </source>
</reference>
<dbReference type="KEGG" id="tps:THAPSDRAFT_4873"/>
<keyword evidence="2" id="KW-1185">Reference proteome</keyword>